<dbReference type="InterPro" id="IPR005151">
    <property type="entry name" value="Tail-specific_protease"/>
</dbReference>
<dbReference type="Gene3D" id="2.30.42.10">
    <property type="match status" value="1"/>
</dbReference>
<sequence length="544" mass="61979">MKKFNTKKGILAGLVAGAIFLSFSFQSKFFEVAKQIEIYNTLFKELNMYYVDEINPAEFTNKAIKNTLKELDPYTNFYNEQDVEDAKIRREGEYAGIGIGVYYTKNGIQINEVYKGYAADKAGLKAGDVIVSADGQALKNMEREQLSMFLKGTPDTKIAIEIERQGKIIKKEVIREQVEINPVPFYEMIDPETGYISLTQFNEKASSEVKKAYRELKKKGMTKLVFDLRSNPGGSLQEAINISNFFIPKGKVIVTTKAKIKKWSNTYKTTNDPLDLEIPVVVLVNGRSASASEIVSGSLQDYDRAVIMGQRSFGKGLVQRYRTLTYGTQLKLTISKYYTPSGRCIQELDYTNRDDKTGKVPKFSDKGINVFKTENGREVFDGGGVLPDVVLETSNKTEATEVLVDSKAIFNFAIDYFYKNPKIATVENYQFSNTDFKNFTNYLVLDTTFVTKQERLFETAFLSAENNGISKEYQKIKEKLFEDKIAQISKNEDILRVLLEEEILEKYYYKEGVYQHHLKNDATIKEAVKLLKNQDKYKQVLSGK</sequence>
<proteinExistence type="inferred from homology"/>
<dbReference type="Proteomes" id="UP000239068">
    <property type="component" value="Unassembled WGS sequence"/>
</dbReference>
<dbReference type="PANTHER" id="PTHR32060">
    <property type="entry name" value="TAIL-SPECIFIC PROTEASE"/>
    <property type="match status" value="1"/>
</dbReference>
<evidence type="ECO:0000256" key="3">
    <source>
        <dbReference type="ARBA" id="ARBA00022801"/>
    </source>
</evidence>
<dbReference type="SMART" id="SM00245">
    <property type="entry name" value="TSPc"/>
    <property type="match status" value="1"/>
</dbReference>
<feature type="domain" description="PDZ" evidence="6">
    <location>
        <begin position="85"/>
        <end position="155"/>
    </location>
</feature>
<dbReference type="GO" id="GO:0006508">
    <property type="term" value="P:proteolysis"/>
    <property type="evidence" value="ECO:0007669"/>
    <property type="project" value="UniProtKB-KW"/>
</dbReference>
<dbReference type="PANTHER" id="PTHR32060:SF30">
    <property type="entry name" value="CARBOXY-TERMINAL PROCESSING PROTEASE CTPA"/>
    <property type="match status" value="1"/>
</dbReference>
<evidence type="ECO:0000256" key="4">
    <source>
        <dbReference type="ARBA" id="ARBA00022825"/>
    </source>
</evidence>
<dbReference type="InterPro" id="IPR036034">
    <property type="entry name" value="PDZ_sf"/>
</dbReference>
<keyword evidence="2 5" id="KW-0645">Protease</keyword>
<dbReference type="GO" id="GO:0030288">
    <property type="term" value="C:outer membrane-bounded periplasmic space"/>
    <property type="evidence" value="ECO:0007669"/>
    <property type="project" value="TreeGrafter"/>
</dbReference>
<evidence type="ECO:0000313" key="7">
    <source>
        <dbReference type="EMBL" id="PQJ77182.1"/>
    </source>
</evidence>
<evidence type="ECO:0000256" key="1">
    <source>
        <dbReference type="ARBA" id="ARBA00009179"/>
    </source>
</evidence>
<dbReference type="RefSeq" id="WP_105022500.1">
    <property type="nucleotide sequence ID" value="NZ_MSCM01000002.1"/>
</dbReference>
<gene>
    <name evidence="7" type="ORF">BTO16_15185</name>
</gene>
<dbReference type="GO" id="GO:0008236">
    <property type="term" value="F:serine-type peptidase activity"/>
    <property type="evidence" value="ECO:0007669"/>
    <property type="project" value="UniProtKB-KW"/>
</dbReference>
<dbReference type="Pfam" id="PF00595">
    <property type="entry name" value="PDZ"/>
    <property type="match status" value="1"/>
</dbReference>
<dbReference type="OrthoDB" id="9812068at2"/>
<evidence type="ECO:0000313" key="8">
    <source>
        <dbReference type="Proteomes" id="UP000239068"/>
    </source>
</evidence>
<keyword evidence="8" id="KW-1185">Reference proteome</keyword>
<accession>A0A2S7WIR7</accession>
<dbReference type="CDD" id="cd07560">
    <property type="entry name" value="Peptidase_S41_CPP"/>
    <property type="match status" value="1"/>
</dbReference>
<dbReference type="InterPro" id="IPR029045">
    <property type="entry name" value="ClpP/crotonase-like_dom_sf"/>
</dbReference>
<comment type="caution">
    <text evidence="7">The sequence shown here is derived from an EMBL/GenBank/DDBJ whole genome shotgun (WGS) entry which is preliminary data.</text>
</comment>
<dbReference type="InterPro" id="IPR004447">
    <property type="entry name" value="Peptidase_S41A"/>
</dbReference>
<keyword evidence="4 5" id="KW-0720">Serine protease</keyword>
<reference evidence="7 8" key="1">
    <citation type="submission" date="2016-12" db="EMBL/GenBank/DDBJ databases">
        <title>Trade-off between light-utilization and light-protection in marine flavobacteria.</title>
        <authorList>
            <person name="Kumagai Y."/>
            <person name="Yoshizawa S."/>
            <person name="Kogure K."/>
            <person name="Iwasaki W."/>
        </authorList>
    </citation>
    <scope>NUCLEOTIDE SEQUENCE [LARGE SCALE GENOMIC DNA]</scope>
    <source>
        <strain evidence="7 8">ATCC 43844</strain>
    </source>
</reference>
<dbReference type="EMBL" id="MSCM01000002">
    <property type="protein sequence ID" value="PQJ77182.1"/>
    <property type="molecule type" value="Genomic_DNA"/>
</dbReference>
<dbReference type="Gene3D" id="3.30.750.44">
    <property type="match status" value="1"/>
</dbReference>
<evidence type="ECO:0000256" key="5">
    <source>
        <dbReference type="RuleBase" id="RU004404"/>
    </source>
</evidence>
<dbReference type="PROSITE" id="PS50106">
    <property type="entry name" value="PDZ"/>
    <property type="match status" value="1"/>
</dbReference>
<dbReference type="SUPFAM" id="SSF50156">
    <property type="entry name" value="PDZ domain-like"/>
    <property type="match status" value="1"/>
</dbReference>
<organism evidence="7 8">
    <name type="scientific">Polaribacter glomeratus</name>
    <dbReference type="NCBI Taxonomy" id="102"/>
    <lineage>
        <taxon>Bacteria</taxon>
        <taxon>Pseudomonadati</taxon>
        <taxon>Bacteroidota</taxon>
        <taxon>Flavobacteriia</taxon>
        <taxon>Flavobacteriales</taxon>
        <taxon>Flavobacteriaceae</taxon>
    </lineage>
</organism>
<dbReference type="NCBIfam" id="TIGR00225">
    <property type="entry name" value="prc"/>
    <property type="match status" value="1"/>
</dbReference>
<name>A0A2S7WIR7_9FLAO</name>
<dbReference type="Pfam" id="PF03572">
    <property type="entry name" value="Peptidase_S41"/>
    <property type="match status" value="1"/>
</dbReference>
<keyword evidence="3 5" id="KW-0378">Hydrolase</keyword>
<comment type="similarity">
    <text evidence="1 5">Belongs to the peptidase S41A family.</text>
</comment>
<dbReference type="SUPFAM" id="SSF52096">
    <property type="entry name" value="ClpP/crotonase"/>
    <property type="match status" value="1"/>
</dbReference>
<evidence type="ECO:0000256" key="2">
    <source>
        <dbReference type="ARBA" id="ARBA00022670"/>
    </source>
</evidence>
<dbReference type="AlphaFoldDB" id="A0A2S7WIR7"/>
<protein>
    <submittedName>
        <fullName evidence="7">Peptidase S41</fullName>
    </submittedName>
</protein>
<dbReference type="GO" id="GO:0007165">
    <property type="term" value="P:signal transduction"/>
    <property type="evidence" value="ECO:0007669"/>
    <property type="project" value="TreeGrafter"/>
</dbReference>
<dbReference type="SMART" id="SM00228">
    <property type="entry name" value="PDZ"/>
    <property type="match status" value="1"/>
</dbReference>
<dbReference type="GO" id="GO:0004175">
    <property type="term" value="F:endopeptidase activity"/>
    <property type="evidence" value="ECO:0007669"/>
    <property type="project" value="TreeGrafter"/>
</dbReference>
<dbReference type="Gene3D" id="3.90.226.10">
    <property type="entry name" value="2-enoyl-CoA Hydratase, Chain A, domain 1"/>
    <property type="match status" value="1"/>
</dbReference>
<dbReference type="InterPro" id="IPR001478">
    <property type="entry name" value="PDZ"/>
</dbReference>
<evidence type="ECO:0000259" key="6">
    <source>
        <dbReference type="PROSITE" id="PS50106"/>
    </source>
</evidence>